<dbReference type="GO" id="GO:0020037">
    <property type="term" value="F:heme binding"/>
    <property type="evidence" value="ECO:0007669"/>
    <property type="project" value="InterPro"/>
</dbReference>
<dbReference type="InterPro" id="IPR018506">
    <property type="entry name" value="Cyt_B5_heme-BS"/>
</dbReference>
<dbReference type="AlphaFoldDB" id="A0A8H7PE42"/>
<evidence type="ECO:0000256" key="3">
    <source>
        <dbReference type="ARBA" id="ARBA00023004"/>
    </source>
</evidence>
<dbReference type="PANTHER" id="PTHR19359">
    <property type="entry name" value="CYTOCHROME B5"/>
    <property type="match status" value="1"/>
</dbReference>
<organism evidence="6 7">
    <name type="scientific">Mortierella isabellina</name>
    <name type="common">Filamentous fungus</name>
    <name type="synonym">Umbelopsis isabellina</name>
    <dbReference type="NCBI Taxonomy" id="91625"/>
    <lineage>
        <taxon>Eukaryota</taxon>
        <taxon>Fungi</taxon>
        <taxon>Fungi incertae sedis</taxon>
        <taxon>Mucoromycota</taxon>
        <taxon>Mucoromycotina</taxon>
        <taxon>Umbelopsidomycetes</taxon>
        <taxon>Umbelopsidales</taxon>
        <taxon>Umbelopsidaceae</taxon>
        <taxon>Umbelopsis</taxon>
    </lineage>
</organism>
<dbReference type="InterPro" id="IPR001199">
    <property type="entry name" value="Cyt_B5-like_heme/steroid-bd"/>
</dbReference>
<sequence length="124" mass="13695">MLLSNIRAVQSRHISAHLYPGPISNLVPVFINSDLSPLFIIMQVYSKEEISKHNTDKDAWVIVDGKVYNVTEFLSEHPGGKKILLKSCGKDATAQFKNFHNDSVLDSVAKPFLVGVVGDSQSKL</sequence>
<proteinExistence type="inferred from homology"/>
<evidence type="ECO:0000256" key="1">
    <source>
        <dbReference type="ARBA" id="ARBA00022617"/>
    </source>
</evidence>
<dbReference type="GO" id="GO:0046872">
    <property type="term" value="F:metal ion binding"/>
    <property type="evidence" value="ECO:0007669"/>
    <property type="project" value="UniProtKB-KW"/>
</dbReference>
<dbReference type="FunFam" id="3.10.120.10:FF:000007">
    <property type="entry name" value="Sulfite oxidase, mitochondrial"/>
    <property type="match status" value="1"/>
</dbReference>
<reference evidence="6" key="1">
    <citation type="submission" date="2020-12" db="EMBL/GenBank/DDBJ databases">
        <title>Metabolic potential, ecology and presence of endohyphal bacteria is reflected in genomic diversity of Mucoromycotina.</title>
        <authorList>
            <person name="Muszewska A."/>
            <person name="Okrasinska A."/>
            <person name="Steczkiewicz K."/>
            <person name="Drgas O."/>
            <person name="Orlowska M."/>
            <person name="Perlinska-Lenart U."/>
            <person name="Aleksandrzak-Piekarczyk T."/>
            <person name="Szatraj K."/>
            <person name="Zielenkiewicz U."/>
            <person name="Pilsyk S."/>
            <person name="Malc E."/>
            <person name="Mieczkowski P."/>
            <person name="Kruszewska J.S."/>
            <person name="Biernat P."/>
            <person name="Pawlowska J."/>
        </authorList>
    </citation>
    <scope>NUCLEOTIDE SEQUENCE</scope>
    <source>
        <strain evidence="6">WA0000067209</strain>
    </source>
</reference>
<keyword evidence="7" id="KW-1185">Reference proteome</keyword>
<keyword evidence="1" id="KW-0349">Heme</keyword>
<accession>A0A8H7PE42</accession>
<dbReference type="InterPro" id="IPR050668">
    <property type="entry name" value="Cytochrome_b5"/>
</dbReference>
<evidence type="ECO:0000256" key="2">
    <source>
        <dbReference type="ARBA" id="ARBA00022723"/>
    </source>
</evidence>
<dbReference type="Proteomes" id="UP000654370">
    <property type="component" value="Unassembled WGS sequence"/>
</dbReference>
<protein>
    <recommendedName>
        <fullName evidence="5">Cytochrome b5 heme-binding domain-containing protein</fullName>
    </recommendedName>
</protein>
<gene>
    <name evidence="6" type="ORF">INT43_004788</name>
</gene>
<comment type="similarity">
    <text evidence="4">Belongs to the cytochrome b5 family.</text>
</comment>
<evidence type="ECO:0000256" key="4">
    <source>
        <dbReference type="ARBA" id="ARBA00038168"/>
    </source>
</evidence>
<dbReference type="PANTHER" id="PTHR19359:SF112">
    <property type="entry name" value="CYTOCHROME B5 HEME-BINDING DOMAIN-CONTAINING PROTEIN"/>
    <property type="match status" value="1"/>
</dbReference>
<keyword evidence="3" id="KW-0408">Iron</keyword>
<dbReference type="Gene3D" id="3.10.120.10">
    <property type="entry name" value="Cytochrome b5-like heme/steroid binding domain"/>
    <property type="match status" value="1"/>
</dbReference>
<feature type="domain" description="Cytochrome b5 heme-binding" evidence="5">
    <location>
        <begin position="45"/>
        <end position="118"/>
    </location>
</feature>
<dbReference type="SUPFAM" id="SSF55856">
    <property type="entry name" value="Cytochrome b5-like heme/steroid binding domain"/>
    <property type="match status" value="1"/>
</dbReference>
<dbReference type="Pfam" id="PF00173">
    <property type="entry name" value="Cyt-b5"/>
    <property type="match status" value="1"/>
</dbReference>
<comment type="caution">
    <text evidence="6">The sequence shown here is derived from an EMBL/GenBank/DDBJ whole genome shotgun (WGS) entry which is preliminary data.</text>
</comment>
<dbReference type="InterPro" id="IPR036400">
    <property type="entry name" value="Cyt_B5-like_heme/steroid_sf"/>
</dbReference>
<dbReference type="PRINTS" id="PR00363">
    <property type="entry name" value="CYTOCHROMEB5"/>
</dbReference>
<keyword evidence="2" id="KW-0479">Metal-binding</keyword>
<dbReference type="GO" id="GO:0005789">
    <property type="term" value="C:endoplasmic reticulum membrane"/>
    <property type="evidence" value="ECO:0007669"/>
    <property type="project" value="TreeGrafter"/>
</dbReference>
<dbReference type="SMART" id="SM01117">
    <property type="entry name" value="Cyt-b5"/>
    <property type="match status" value="1"/>
</dbReference>
<dbReference type="OrthoDB" id="260519at2759"/>
<dbReference type="PROSITE" id="PS00191">
    <property type="entry name" value="CYTOCHROME_B5_1"/>
    <property type="match status" value="1"/>
</dbReference>
<evidence type="ECO:0000313" key="6">
    <source>
        <dbReference type="EMBL" id="KAG2172247.1"/>
    </source>
</evidence>
<evidence type="ECO:0000313" key="7">
    <source>
        <dbReference type="Proteomes" id="UP000654370"/>
    </source>
</evidence>
<name>A0A8H7PE42_MORIS</name>
<evidence type="ECO:0000259" key="5">
    <source>
        <dbReference type="SMART" id="SM01117"/>
    </source>
</evidence>
<dbReference type="EMBL" id="JAEPQZ010000017">
    <property type="protein sequence ID" value="KAG2172247.1"/>
    <property type="molecule type" value="Genomic_DNA"/>
</dbReference>